<organism evidence="4 5">
    <name type="scientific">Smittium mucronatum</name>
    <dbReference type="NCBI Taxonomy" id="133383"/>
    <lineage>
        <taxon>Eukaryota</taxon>
        <taxon>Fungi</taxon>
        <taxon>Fungi incertae sedis</taxon>
        <taxon>Zoopagomycota</taxon>
        <taxon>Kickxellomycotina</taxon>
        <taxon>Harpellomycetes</taxon>
        <taxon>Harpellales</taxon>
        <taxon>Legeriomycetaceae</taxon>
        <taxon>Smittium</taxon>
    </lineage>
</organism>
<dbReference type="PANTHER" id="PTHR19855">
    <property type="entry name" value="WD40 REPEAT PROTEIN 12, 37"/>
    <property type="match status" value="1"/>
</dbReference>
<keyword evidence="1 3" id="KW-0853">WD repeat</keyword>
<keyword evidence="2" id="KW-0677">Repeat</keyword>
<protein>
    <submittedName>
        <fullName evidence="4">Ribosome biogenesis protein WDR12-like protein</fullName>
    </submittedName>
</protein>
<gene>
    <name evidence="4" type="ORF">AYI68_g2477</name>
</gene>
<feature type="repeat" description="WD" evidence="3">
    <location>
        <begin position="210"/>
        <end position="246"/>
    </location>
</feature>
<dbReference type="InterPro" id="IPR020472">
    <property type="entry name" value="WD40_PAC1"/>
</dbReference>
<comment type="caution">
    <text evidence="4">The sequence shown here is derived from an EMBL/GenBank/DDBJ whole genome shotgun (WGS) entry which is preliminary data.</text>
</comment>
<dbReference type="EMBL" id="LSSL01000931">
    <property type="protein sequence ID" value="OLY83384.1"/>
    <property type="molecule type" value="Genomic_DNA"/>
</dbReference>
<name>A0A1R0H2J7_9FUNG</name>
<feature type="repeat" description="WD" evidence="3">
    <location>
        <begin position="123"/>
        <end position="165"/>
    </location>
</feature>
<dbReference type="InterPro" id="IPR036322">
    <property type="entry name" value="WD40_repeat_dom_sf"/>
</dbReference>
<evidence type="ECO:0000313" key="4">
    <source>
        <dbReference type="EMBL" id="OLY83384.1"/>
    </source>
</evidence>
<dbReference type="Pfam" id="PF00400">
    <property type="entry name" value="WD40"/>
    <property type="match status" value="4"/>
</dbReference>
<evidence type="ECO:0000256" key="2">
    <source>
        <dbReference type="ARBA" id="ARBA00022737"/>
    </source>
</evidence>
<dbReference type="PANTHER" id="PTHR19855:SF11">
    <property type="entry name" value="RIBOSOME BIOGENESIS PROTEIN WDR12"/>
    <property type="match status" value="1"/>
</dbReference>
<dbReference type="PROSITE" id="PS50294">
    <property type="entry name" value="WD_REPEATS_REGION"/>
    <property type="match status" value="2"/>
</dbReference>
<dbReference type="InterPro" id="IPR015943">
    <property type="entry name" value="WD40/YVTN_repeat-like_dom_sf"/>
</dbReference>
<dbReference type="STRING" id="133383.A0A1R0H2J7"/>
<accession>A0A1R0H2J7</accession>
<dbReference type="PRINTS" id="PR00320">
    <property type="entry name" value="GPROTEINBRPT"/>
</dbReference>
<dbReference type="OrthoDB" id="10251381at2759"/>
<evidence type="ECO:0000256" key="1">
    <source>
        <dbReference type="ARBA" id="ARBA00022574"/>
    </source>
</evidence>
<evidence type="ECO:0000313" key="5">
    <source>
        <dbReference type="Proteomes" id="UP000187455"/>
    </source>
</evidence>
<reference evidence="4 5" key="1">
    <citation type="journal article" date="2016" name="Mol. Biol. Evol.">
        <title>Genome-Wide Survey of Gut Fungi (Harpellales) Reveals the First Horizontally Transferred Ubiquitin Gene from a Mosquito Host.</title>
        <authorList>
            <person name="Wang Y."/>
            <person name="White M.M."/>
            <person name="Kvist S."/>
            <person name="Moncalvo J.M."/>
        </authorList>
    </citation>
    <scope>NUCLEOTIDE SEQUENCE [LARGE SCALE GENOMIC DNA]</scope>
    <source>
        <strain evidence="4 5">ALG-7-W6</strain>
    </source>
</reference>
<evidence type="ECO:0000256" key="3">
    <source>
        <dbReference type="PROSITE-ProRule" id="PRU00221"/>
    </source>
</evidence>
<dbReference type="AlphaFoldDB" id="A0A1R0H2J7"/>
<keyword evidence="5" id="KW-1185">Reference proteome</keyword>
<proteinExistence type="predicted"/>
<dbReference type="Proteomes" id="UP000187455">
    <property type="component" value="Unassembled WGS sequence"/>
</dbReference>
<sequence>MNNETESPIHLLSGGLDQTSIGWVKSQDSLAVGFVAYGHTKCVNGVVASPDNTHFITCSLDATLKLFSTEIPSSESQLLLAENGIEGIPAISKLVSERKTKKTKHENSSSSNTHLIKGPKMTFSGHVGSVTSVSINSTAKNTFYSGGLDQSIRSWDAVTGDNVSTKVCDQAVLSIDYSALSGLIVSGHTDKYIRIWDPRIEDSNVSSMSLGGHSKYVGAVKWSPNSPYMFSSASYDGSVKVWDVRSPNSCMYNIPPSSKTAGKLNPKLLALDWNLGILAFGGESNQLYIQSF</sequence>
<feature type="repeat" description="WD" evidence="3">
    <location>
        <begin position="172"/>
        <end position="197"/>
    </location>
</feature>
<dbReference type="PROSITE" id="PS50082">
    <property type="entry name" value="WD_REPEATS_2"/>
    <property type="match status" value="3"/>
</dbReference>
<dbReference type="SMART" id="SM00320">
    <property type="entry name" value="WD40"/>
    <property type="match status" value="4"/>
</dbReference>
<dbReference type="Gene3D" id="2.130.10.10">
    <property type="entry name" value="YVTN repeat-like/Quinoprotein amine dehydrogenase"/>
    <property type="match status" value="1"/>
</dbReference>
<dbReference type="InterPro" id="IPR001680">
    <property type="entry name" value="WD40_rpt"/>
</dbReference>
<dbReference type="SUPFAM" id="SSF50978">
    <property type="entry name" value="WD40 repeat-like"/>
    <property type="match status" value="1"/>
</dbReference>